<evidence type="ECO:0000313" key="3">
    <source>
        <dbReference type="EMBL" id="UVC49328.1"/>
    </source>
</evidence>
<evidence type="ECO:0000256" key="2">
    <source>
        <dbReference type="SAM" id="SignalP"/>
    </source>
</evidence>
<feature type="compositionally biased region" description="Basic and acidic residues" evidence="1">
    <location>
        <begin position="575"/>
        <end position="592"/>
    </location>
</feature>
<dbReference type="Proteomes" id="UP000244811">
    <property type="component" value="Chromosome 1"/>
</dbReference>
<dbReference type="AlphaFoldDB" id="A0A976SI77"/>
<feature type="compositionally biased region" description="Basic and acidic residues" evidence="1">
    <location>
        <begin position="533"/>
        <end position="554"/>
    </location>
</feature>
<organism evidence="3 4">
    <name type="scientific">Theileria orientalis</name>
    <dbReference type="NCBI Taxonomy" id="68886"/>
    <lineage>
        <taxon>Eukaryota</taxon>
        <taxon>Sar</taxon>
        <taxon>Alveolata</taxon>
        <taxon>Apicomplexa</taxon>
        <taxon>Aconoidasida</taxon>
        <taxon>Piroplasmida</taxon>
        <taxon>Theileriidae</taxon>
        <taxon>Theileria</taxon>
    </lineage>
</organism>
<feature type="signal peptide" evidence="2">
    <location>
        <begin position="1"/>
        <end position="20"/>
    </location>
</feature>
<gene>
    <name evidence="3" type="ORF">MACK_003154</name>
</gene>
<sequence>MNRFIFSTIFILININLINCDETETKTPIDVDLNNIKSEDFDILKSIIEIDSNGLKKVESYKLTPKTNKKINSLIYRDSEIWNTEISAECQNITIYNLRSIYFVIKTLSNNVPNYFYLRLNNKLIGAIGVLSLVYDMNYPLVSNKAIKTYSINISSPFDKLYVNYLFKQGGRYRYESFEPNEGEGFAIISDNTETIWVASPSVTKDFGMAYCKKVRVFKEEVHVRDRETGRLKFMLVYRFLVLVLNDGMTEYRKLDIGADNWDKIDINEFNTGIKGFVRRKIFDFDSGEASSSDSESDKNKPYSLDIFKRDYKLSYSTLNFYPFRIINLFKYDTYRIDEITYNNKPIIKYGFGMFTMNIFNTPYEWYHVELVVLSYVDLTKVDELSDLFVTRLGPTIYGIYYKIYDRYKEANNISRSEFLESMEHYITDYTDSNYVKYSNIYELQGGSEATDLSEEIRLKINPDYTKPIKAVVTSPVDTRDTRPDDQPVGGDPKPVGVDNPNNPNPDGSDTGGNDDGDKKPDDNPTGDGDPSPDDKAGGNDDGDKKPDDKKPDGVRTTGDASTPGDDTSGGNDPIRPDDTIKPEDPIKRDTKPSGQSNTTDSTNNTTGNTKPPSDPEETAESLGGSKGEPDEEDEYLKESKRIPSESASSKINDDEEDNSNFKATQTSESGDDVTIPKPLVELSVVAKPVVKFFHLLGPGGSGGENKNGLRALVKKSGFISSISKLSILIITASMLI</sequence>
<reference evidence="3" key="1">
    <citation type="submission" date="2022-07" db="EMBL/GenBank/DDBJ databases">
        <title>Evaluation of T. orientalis genome assembly methods using nanopore sequencing and analysis of variation between genomes.</title>
        <authorList>
            <person name="Yam J."/>
            <person name="Micallef M.L."/>
            <person name="Liu M."/>
            <person name="Djordjevic S.P."/>
            <person name="Bogema D.R."/>
            <person name="Jenkins C."/>
        </authorList>
    </citation>
    <scope>NUCLEOTIDE SEQUENCE</scope>
    <source>
        <strain evidence="3">Goon Nure</strain>
    </source>
</reference>
<protein>
    <submittedName>
        <fullName evidence="3">Uncharacterized protein</fullName>
    </submittedName>
</protein>
<feature type="compositionally biased region" description="Low complexity" evidence="1">
    <location>
        <begin position="492"/>
        <end position="509"/>
    </location>
</feature>
<keyword evidence="2" id="KW-0732">Signal</keyword>
<name>A0A976SI77_THEOR</name>
<feature type="compositionally biased region" description="Polar residues" evidence="1">
    <location>
        <begin position="559"/>
        <end position="571"/>
    </location>
</feature>
<dbReference type="EMBL" id="CP056069">
    <property type="protein sequence ID" value="UVC49328.1"/>
    <property type="molecule type" value="Genomic_DNA"/>
</dbReference>
<feature type="region of interest" description="Disordered" evidence="1">
    <location>
        <begin position="471"/>
        <end position="674"/>
    </location>
</feature>
<proteinExistence type="predicted"/>
<feature type="chain" id="PRO_5037079508" evidence="2">
    <location>
        <begin position="21"/>
        <end position="737"/>
    </location>
</feature>
<evidence type="ECO:0000256" key="1">
    <source>
        <dbReference type="SAM" id="MobiDB-lite"/>
    </source>
</evidence>
<evidence type="ECO:0000313" key="4">
    <source>
        <dbReference type="Proteomes" id="UP000244811"/>
    </source>
</evidence>
<feature type="compositionally biased region" description="Low complexity" evidence="1">
    <location>
        <begin position="598"/>
        <end position="610"/>
    </location>
</feature>
<accession>A0A976SI77</accession>